<dbReference type="Gene3D" id="3.20.20.70">
    <property type="entry name" value="Aldolase class I"/>
    <property type="match status" value="1"/>
</dbReference>
<evidence type="ECO:0000313" key="1">
    <source>
        <dbReference type="EMBL" id="SVC00622.1"/>
    </source>
</evidence>
<feature type="non-terminal residue" evidence="1">
    <location>
        <position position="188"/>
    </location>
</feature>
<organism evidence="1">
    <name type="scientific">marine metagenome</name>
    <dbReference type="NCBI Taxonomy" id="408172"/>
    <lineage>
        <taxon>unclassified sequences</taxon>
        <taxon>metagenomes</taxon>
        <taxon>ecological metagenomes</taxon>
    </lineage>
</organism>
<dbReference type="AlphaFoldDB" id="A0A382IMX7"/>
<gene>
    <name evidence="1" type="ORF">METZ01_LOCUS253476</name>
</gene>
<name>A0A382IMX7_9ZZZZ</name>
<protein>
    <submittedName>
        <fullName evidence="1">Uncharacterized protein</fullName>
    </submittedName>
</protein>
<sequence length="188" mass="21064">MSTAKTDRTLDGLELHSAHGYLLDSFLRAGRVDYVCDLVREICLQLGPGYPIALRFSQWTVRDLEARQFQTPQELEQALIPLKNAGFDIFHASTRRFWLPEFPNSDLNLAGWTRKITDAPTITVGNVGLDTSLFCGSGPECVGELLRRYDHGEFDLVAIGQPLLSDAQWCLKVRDDRTDEIVDHTAAA</sequence>
<reference evidence="1" key="1">
    <citation type="submission" date="2018-05" db="EMBL/GenBank/DDBJ databases">
        <authorList>
            <person name="Lanie J.A."/>
            <person name="Ng W.-L."/>
            <person name="Kazmierczak K.M."/>
            <person name="Andrzejewski T.M."/>
            <person name="Davidsen T.M."/>
            <person name="Wayne K.J."/>
            <person name="Tettelin H."/>
            <person name="Glass J.I."/>
            <person name="Rusch D."/>
            <person name="Podicherti R."/>
            <person name="Tsui H.-C.T."/>
            <person name="Winkler M.E."/>
        </authorList>
    </citation>
    <scope>NUCLEOTIDE SEQUENCE</scope>
</reference>
<dbReference type="SUPFAM" id="SSF51395">
    <property type="entry name" value="FMN-linked oxidoreductases"/>
    <property type="match status" value="1"/>
</dbReference>
<proteinExistence type="predicted"/>
<dbReference type="EMBL" id="UINC01068195">
    <property type="protein sequence ID" value="SVC00622.1"/>
    <property type="molecule type" value="Genomic_DNA"/>
</dbReference>
<dbReference type="InterPro" id="IPR013785">
    <property type="entry name" value="Aldolase_TIM"/>
</dbReference>
<accession>A0A382IMX7</accession>